<feature type="region of interest" description="Disordered" evidence="2">
    <location>
        <begin position="408"/>
        <end position="429"/>
    </location>
</feature>
<dbReference type="InterPro" id="IPR027417">
    <property type="entry name" value="P-loop_NTPase"/>
</dbReference>
<proteinExistence type="predicted"/>
<dbReference type="STRING" id="504798.SAMN05421871_110133"/>
<evidence type="ECO:0000313" key="4">
    <source>
        <dbReference type="Proteomes" id="UP000199651"/>
    </source>
</evidence>
<dbReference type="Gene3D" id="3.40.50.300">
    <property type="entry name" value="P-loop containing nucleotide triphosphate hydrolases"/>
    <property type="match status" value="1"/>
</dbReference>
<name>A0A1H0TR29_9PSEU</name>
<keyword evidence="4" id="KW-1185">Reference proteome</keyword>
<keyword evidence="1" id="KW-0175">Coiled coil</keyword>
<evidence type="ECO:0000256" key="1">
    <source>
        <dbReference type="SAM" id="Coils"/>
    </source>
</evidence>
<organism evidence="3 4">
    <name type="scientific">Actinokineospora alba</name>
    <dbReference type="NCBI Taxonomy" id="504798"/>
    <lineage>
        <taxon>Bacteria</taxon>
        <taxon>Bacillati</taxon>
        <taxon>Actinomycetota</taxon>
        <taxon>Actinomycetes</taxon>
        <taxon>Pseudonocardiales</taxon>
        <taxon>Pseudonocardiaceae</taxon>
        <taxon>Actinokineospora</taxon>
    </lineage>
</organism>
<dbReference type="PANTHER" id="PTHR23159">
    <property type="entry name" value="CENTROSOMAL PROTEIN 2"/>
    <property type="match status" value="1"/>
</dbReference>
<feature type="compositionally biased region" description="Basic and acidic residues" evidence="2">
    <location>
        <begin position="574"/>
        <end position="586"/>
    </location>
</feature>
<evidence type="ECO:0000256" key="2">
    <source>
        <dbReference type="SAM" id="MobiDB-lite"/>
    </source>
</evidence>
<dbReference type="SUPFAM" id="SSF52540">
    <property type="entry name" value="P-loop containing nucleoside triphosphate hydrolases"/>
    <property type="match status" value="1"/>
</dbReference>
<feature type="region of interest" description="Disordered" evidence="2">
    <location>
        <begin position="574"/>
        <end position="605"/>
    </location>
</feature>
<dbReference type="InterPro" id="IPR013496">
    <property type="entry name" value="CHP02680"/>
</dbReference>
<dbReference type="Proteomes" id="UP000199651">
    <property type="component" value="Unassembled WGS sequence"/>
</dbReference>
<dbReference type="EMBL" id="FNJB01000010">
    <property type="protein sequence ID" value="SDP56235.1"/>
    <property type="molecule type" value="Genomic_DNA"/>
</dbReference>
<dbReference type="PANTHER" id="PTHR23159:SF31">
    <property type="entry name" value="CENTROSOME-ASSOCIATED PROTEIN CEP250 ISOFORM X1"/>
    <property type="match status" value="1"/>
</dbReference>
<evidence type="ECO:0000313" key="3">
    <source>
        <dbReference type="EMBL" id="SDP56235.1"/>
    </source>
</evidence>
<dbReference type="Pfam" id="PF13558">
    <property type="entry name" value="SbcC_Walker_B"/>
    <property type="match status" value="1"/>
</dbReference>
<protein>
    <submittedName>
        <fullName evidence="3">TIGR02680 family protein</fullName>
    </submittedName>
</protein>
<accession>A0A1H0TR29</accession>
<feature type="coiled-coil region" evidence="1">
    <location>
        <begin position="949"/>
        <end position="1004"/>
    </location>
</feature>
<dbReference type="RefSeq" id="WP_091381000.1">
    <property type="nucleotide sequence ID" value="NZ_FNDV01000010.1"/>
</dbReference>
<reference evidence="4" key="1">
    <citation type="submission" date="2016-10" db="EMBL/GenBank/DDBJ databases">
        <authorList>
            <person name="Varghese N."/>
            <person name="Submissions S."/>
        </authorList>
    </citation>
    <scope>NUCLEOTIDE SEQUENCE [LARGE SCALE GENOMIC DNA]</scope>
    <source>
        <strain evidence="4">IBRC-M 10655</strain>
    </source>
</reference>
<dbReference type="NCBIfam" id="TIGR02680">
    <property type="entry name" value="TIGR02680 family protein"/>
    <property type="match status" value="1"/>
</dbReference>
<gene>
    <name evidence="3" type="ORF">SAMN05192558_110133</name>
</gene>
<sequence length="1378" mass="153356">MSSSPDSDQWRNEQLAVLLSGAPPIPTSTRFKPLRVGLVGIWQYGNEEFHFHDGRLILNGRNGSGKTKVLEVTSPFLLDANLSARRLDPFGNNARSMRENLLYGGLKHQIGYVWCEYGRITDDGGTEYRTIGAGMRARDTKPGAPESWYFITPLRVGVDFSLYDNSDRPFDEGDLTKQLGESDDTVFTTAEHYKNKLARDLFGLSPQRLHSLVELLIILRRPKLSENLSIERLEEILSNGLPPIDEELVAGLAKNFDDLKRDEEDLKRFEKAQVEVDLFLDSYRTYARRMTKHVTNDVREADKKYRDVLNRGKQAARNLHTTEGAITKADSDMERLGGEQTALRGRIRALETSPEMKSRETLTRLKDEADEAARVAMTAKLNTARVASQLLTVRRELGEAEKRLTSARKEVSAAETHTRDQAKHAGLRQEVESEVDGLHTNTMTAQKNVQSYIGARQAVVSETRRLQREQQEVQVVVNRVQEKHDDLAARRTGAAERVLELESDLDKQVEWLSKAIVSWSGQCVECRLTDEQVTQLIESVNLAGEREAPRLADLIAEHVSHARSGLLERRSLKSAERTTLSRERETVTAQRQHVAAETDPPPPAPLVARRDRAGLPGAPLWRLVDFHREVADDARTGIEAALLGSGLLDAWVTPDGTLVDAESWDAILLPDPARASGLSLTSLLHAVTHETVPEAVVSDVLASIAVVVEDTAGDEVQPWVSPDGRWAIGPVRGRSGQAQASYIGVAAREAARQRRLAELDHQVAELAGLISALDADLQAFDNRLLMLAEEQRSRPTENAVLAVHGELSIARNHDEQLSIELGKSALRLGTVKTTLSRITEVLRAYAAKHLTPTTPSQLDAVSAALRDLEIALERFVAKIGIVLLLAEQHDDLIERADQLAQNRSELAGQFAVAEEHAGKLQAELQERHQLLDVGIQETLTRLEGVQNVLDGSERESKALTTRRQELGEERGSFKHAVETLTAEADRLQGLLQTALAEFRRARDRGFLDLAGASSTDQASDDLAEAARVHSLLSGEQSDEAARNTARNDVDGQFRVLQREIEGPDWRPWGDNDGDLFVVQVTFNHADHSMSALRELIADEIDTRSTFVQAKERKLFSEVLLGSMGEHLRQRRLDADMLVKEMDAQLQKHPTASEMRMSIKWVPAEKAGKRVHDAIKLLDRGKTSFLAEDARDALIEFLGEQVKEARQRAEFGDWKTHLSEALDYRRWSEFKLQVVYHDSPKPVDLTDELHKRKSGGEKASLLQLPMFAAAAAHYAGAAATSPRPIYLDEAFAGIDAEMRASCMGLLTGFDLDFVMASHDEKGFHTTVPGLMTYVLRRDPKIFGVLATPIVWDGTRRYRLEDRSLRSGPPPSILDADEPA</sequence>
<dbReference type="OrthoDB" id="8527901at2"/>